<comment type="cofactor">
    <cofactor evidence="1 11">
        <name>heme</name>
        <dbReference type="ChEBI" id="CHEBI:30413"/>
    </cofactor>
</comment>
<dbReference type="GO" id="GO:0016705">
    <property type="term" value="F:oxidoreductase activity, acting on paired donors, with incorporation or reduction of molecular oxygen"/>
    <property type="evidence" value="ECO:0007669"/>
    <property type="project" value="InterPro"/>
</dbReference>
<evidence type="ECO:0000256" key="6">
    <source>
        <dbReference type="ARBA" id="ARBA00022723"/>
    </source>
</evidence>
<name>A0A397SR87_9GLOM</name>
<keyword evidence="4 11" id="KW-0349">Heme</keyword>
<comment type="subcellular location">
    <subcellularLocation>
        <location evidence="2">Membrane</location>
    </subcellularLocation>
</comment>
<keyword evidence="14" id="KW-1185">Reference proteome</keyword>
<dbReference type="Proteomes" id="UP000265703">
    <property type="component" value="Unassembled WGS sequence"/>
</dbReference>
<dbReference type="STRING" id="658196.A0A397SR87"/>
<evidence type="ECO:0000256" key="4">
    <source>
        <dbReference type="ARBA" id="ARBA00022617"/>
    </source>
</evidence>
<reference evidence="13 14" key="1">
    <citation type="submission" date="2018-06" db="EMBL/GenBank/DDBJ databases">
        <title>Comparative genomics reveals the genomic features of Rhizophagus irregularis, R. cerebriforme, R. diaphanum and Gigaspora rosea, and their symbiotic lifestyle signature.</title>
        <authorList>
            <person name="Morin E."/>
            <person name="San Clemente H."/>
            <person name="Chen E.C.H."/>
            <person name="De La Providencia I."/>
            <person name="Hainaut M."/>
            <person name="Kuo A."/>
            <person name="Kohler A."/>
            <person name="Murat C."/>
            <person name="Tang N."/>
            <person name="Roy S."/>
            <person name="Loubradou J."/>
            <person name="Henrissat B."/>
            <person name="Grigoriev I.V."/>
            <person name="Corradi N."/>
            <person name="Roux C."/>
            <person name="Martin F.M."/>
        </authorList>
    </citation>
    <scope>NUCLEOTIDE SEQUENCE [LARGE SCALE GENOMIC DNA]</scope>
    <source>
        <strain evidence="13 14">DAOM 227022</strain>
    </source>
</reference>
<dbReference type="CDD" id="cd11041">
    <property type="entry name" value="CYP503A1-like"/>
    <property type="match status" value="1"/>
</dbReference>
<dbReference type="AlphaFoldDB" id="A0A397SR87"/>
<sequence length="498" mass="57593">MSLILNDLTYSQLALGSLILLLSFILLRSKKHSKLNEPPLVPYKYPIIGHTIDFNKDSKNFIKKCQAEYGEIFSLYVYGRVITYVGKELTPEVFRNNKDFNFNEATQETFPLGEFLHRTRDFFNMVPKIVQVNLSGELKLYTERVQKQLNASIDEIIGNGKVLDPPLPSIQFIIAKPIAATLVGEDLSDDRELVNTFAYVTSELGQFLSAPPTLGFVHPSLHRKFIVMKFNNSLNNPYEVHRGVIKKRLSPVIEKRLSEMKRLGDKYIPPIDILQRYIEMLHKDYTANIDDIMDHLIVTIFASVHTTSVFLTYCLHELVNNPQFHKEILEEQEQIYSNNKNPYYSTDQIAKMVKLDSFIKETMRIHSHIVSLQHKTLSSYYTFSNGYQVPKGRFVYIRTNEIHFDEELQGKNSNEFDAFRYLNKNSPATRVERNHLIFGLGKHACPGRVFAINEIKIALHYFLLNYNIRAKSGKKIEARFFGAFESPSNEGLIFEKRT</sequence>
<dbReference type="PANTHER" id="PTHR46206">
    <property type="entry name" value="CYTOCHROME P450"/>
    <property type="match status" value="1"/>
</dbReference>
<evidence type="ECO:0000256" key="7">
    <source>
        <dbReference type="ARBA" id="ARBA00022989"/>
    </source>
</evidence>
<dbReference type="PANTHER" id="PTHR46206:SF5">
    <property type="entry name" value="P450, PUTATIVE (EUROFUNG)-RELATED"/>
    <property type="match status" value="1"/>
</dbReference>
<accession>A0A397SR87</accession>
<dbReference type="GO" id="GO:0020037">
    <property type="term" value="F:heme binding"/>
    <property type="evidence" value="ECO:0007669"/>
    <property type="project" value="InterPro"/>
</dbReference>
<dbReference type="GO" id="GO:0004497">
    <property type="term" value="F:monooxygenase activity"/>
    <property type="evidence" value="ECO:0007669"/>
    <property type="project" value="UniProtKB-KW"/>
</dbReference>
<evidence type="ECO:0000256" key="8">
    <source>
        <dbReference type="ARBA" id="ARBA00023004"/>
    </source>
</evidence>
<dbReference type="GO" id="GO:0016020">
    <property type="term" value="C:membrane"/>
    <property type="evidence" value="ECO:0007669"/>
    <property type="project" value="UniProtKB-SubCell"/>
</dbReference>
<protein>
    <submittedName>
        <fullName evidence="13">Cytochrome P450</fullName>
    </submittedName>
</protein>
<feature type="binding site" description="axial binding residue" evidence="11">
    <location>
        <position position="445"/>
    </location>
    <ligand>
        <name>heme</name>
        <dbReference type="ChEBI" id="CHEBI:30413"/>
    </ligand>
    <ligandPart>
        <name>Fe</name>
        <dbReference type="ChEBI" id="CHEBI:18248"/>
    </ligandPart>
</feature>
<keyword evidence="8 11" id="KW-0408">Iron</keyword>
<evidence type="ECO:0000256" key="5">
    <source>
        <dbReference type="ARBA" id="ARBA00022692"/>
    </source>
</evidence>
<keyword evidence="6 11" id="KW-0479">Metal-binding</keyword>
<evidence type="ECO:0000256" key="3">
    <source>
        <dbReference type="ARBA" id="ARBA00010617"/>
    </source>
</evidence>
<evidence type="ECO:0000256" key="11">
    <source>
        <dbReference type="PIRSR" id="PIRSR602403-1"/>
    </source>
</evidence>
<dbReference type="PRINTS" id="PR00465">
    <property type="entry name" value="EP450IV"/>
</dbReference>
<dbReference type="PRINTS" id="PR00385">
    <property type="entry name" value="P450"/>
</dbReference>
<dbReference type="InterPro" id="IPR036396">
    <property type="entry name" value="Cyt_P450_sf"/>
</dbReference>
<dbReference type="OrthoDB" id="1844152at2759"/>
<dbReference type="Gene3D" id="1.10.630.10">
    <property type="entry name" value="Cytochrome P450"/>
    <property type="match status" value="1"/>
</dbReference>
<comment type="similarity">
    <text evidence="3 12">Belongs to the cytochrome P450 family.</text>
</comment>
<keyword evidence="10" id="KW-0472">Membrane</keyword>
<evidence type="ECO:0000256" key="1">
    <source>
        <dbReference type="ARBA" id="ARBA00001971"/>
    </source>
</evidence>
<dbReference type="InterPro" id="IPR017972">
    <property type="entry name" value="Cyt_P450_CS"/>
</dbReference>
<comment type="caution">
    <text evidence="13">The sequence shown here is derived from an EMBL/GenBank/DDBJ whole genome shotgun (WGS) entry which is preliminary data.</text>
</comment>
<organism evidence="13 14">
    <name type="scientific">Glomus cerebriforme</name>
    <dbReference type="NCBI Taxonomy" id="658196"/>
    <lineage>
        <taxon>Eukaryota</taxon>
        <taxon>Fungi</taxon>
        <taxon>Fungi incertae sedis</taxon>
        <taxon>Mucoromycota</taxon>
        <taxon>Glomeromycotina</taxon>
        <taxon>Glomeromycetes</taxon>
        <taxon>Glomerales</taxon>
        <taxon>Glomeraceae</taxon>
        <taxon>Glomus</taxon>
    </lineage>
</organism>
<keyword evidence="12" id="KW-0560">Oxidoreductase</keyword>
<dbReference type="SUPFAM" id="SSF48264">
    <property type="entry name" value="Cytochrome P450"/>
    <property type="match status" value="1"/>
</dbReference>
<dbReference type="EMBL" id="QKYT01000309">
    <property type="protein sequence ID" value="RIA87429.1"/>
    <property type="molecule type" value="Genomic_DNA"/>
</dbReference>
<keyword evidence="7" id="KW-1133">Transmembrane helix</keyword>
<dbReference type="GO" id="GO:0005506">
    <property type="term" value="F:iron ion binding"/>
    <property type="evidence" value="ECO:0007669"/>
    <property type="project" value="InterPro"/>
</dbReference>
<gene>
    <name evidence="13" type="ORF">C1645_827801</name>
</gene>
<evidence type="ECO:0000256" key="10">
    <source>
        <dbReference type="ARBA" id="ARBA00023136"/>
    </source>
</evidence>
<evidence type="ECO:0000256" key="9">
    <source>
        <dbReference type="ARBA" id="ARBA00023033"/>
    </source>
</evidence>
<evidence type="ECO:0000313" key="14">
    <source>
        <dbReference type="Proteomes" id="UP000265703"/>
    </source>
</evidence>
<dbReference type="Pfam" id="PF00067">
    <property type="entry name" value="p450"/>
    <property type="match status" value="1"/>
</dbReference>
<dbReference type="InterPro" id="IPR002403">
    <property type="entry name" value="Cyt_P450_E_grp-IV"/>
</dbReference>
<evidence type="ECO:0000256" key="12">
    <source>
        <dbReference type="RuleBase" id="RU000461"/>
    </source>
</evidence>
<proteinExistence type="inferred from homology"/>
<evidence type="ECO:0000256" key="2">
    <source>
        <dbReference type="ARBA" id="ARBA00004370"/>
    </source>
</evidence>
<evidence type="ECO:0000313" key="13">
    <source>
        <dbReference type="EMBL" id="RIA87429.1"/>
    </source>
</evidence>
<dbReference type="PROSITE" id="PS00086">
    <property type="entry name" value="CYTOCHROME_P450"/>
    <property type="match status" value="1"/>
</dbReference>
<dbReference type="InterPro" id="IPR001128">
    <property type="entry name" value="Cyt_P450"/>
</dbReference>
<keyword evidence="9 12" id="KW-0503">Monooxygenase</keyword>
<keyword evidence="5" id="KW-0812">Transmembrane</keyword>